<comment type="subcellular location">
    <subcellularLocation>
        <location evidence="1 9">Membrane</location>
        <topology evidence="1 9">Single-pass type II membrane protein</topology>
    </subcellularLocation>
</comment>
<protein>
    <recommendedName>
        <fullName evidence="9">Integral membrane protein 2</fullName>
    </recommendedName>
</protein>
<keyword evidence="4 9" id="KW-0735">Signal-anchor</keyword>
<evidence type="ECO:0000256" key="8">
    <source>
        <dbReference type="ARBA" id="ARBA00023180"/>
    </source>
</evidence>
<keyword evidence="5 9" id="KW-1133">Transmembrane helix</keyword>
<evidence type="ECO:0000313" key="11">
    <source>
        <dbReference type="Proteomes" id="UP000038045"/>
    </source>
</evidence>
<comment type="similarity">
    <text evidence="2 9">Belongs to the ITM2 family.</text>
</comment>
<feature type="transmembrane region" description="Helical" evidence="9">
    <location>
        <begin position="83"/>
        <end position="107"/>
    </location>
</feature>
<keyword evidence="7" id="KW-1015">Disulfide bond</keyword>
<dbReference type="GO" id="GO:0042985">
    <property type="term" value="P:negative regulation of amyloid precursor protein biosynthetic process"/>
    <property type="evidence" value="ECO:0007669"/>
    <property type="project" value="TreeGrafter"/>
</dbReference>
<evidence type="ECO:0000256" key="4">
    <source>
        <dbReference type="ARBA" id="ARBA00022968"/>
    </source>
</evidence>
<dbReference type="SMART" id="SM01039">
    <property type="entry name" value="BRICHOS"/>
    <property type="match status" value="1"/>
</dbReference>
<dbReference type="STRING" id="131310.A0A0N4ZT46"/>
<dbReference type="InterPro" id="IPR007084">
    <property type="entry name" value="BRICHOS_dom"/>
</dbReference>
<dbReference type="Proteomes" id="UP000038045">
    <property type="component" value="Unplaced"/>
</dbReference>
<dbReference type="PANTHER" id="PTHR10962:SF1">
    <property type="entry name" value="INTEGRAL MEMBRANE PROTEIN 2"/>
    <property type="match status" value="1"/>
</dbReference>
<dbReference type="GO" id="GO:0001540">
    <property type="term" value="F:amyloid-beta binding"/>
    <property type="evidence" value="ECO:0007669"/>
    <property type="project" value="TreeGrafter"/>
</dbReference>
<sequence>MQSQKDDGFTTDTLLTLEEKNLLADATNPNIKVPYSPNIISNDYSEFDPKRLSYGNRKNNENSYFPKRIIYVMKDRVYRDPRLAQICAMILLLWLLVALLISGILMYRYFIYKPTYCGWYSTDFISNGIPSHLEQNMEIDSDGLYEKIQVPQFGLNRKTIYIHDFRKNVTAIVDMLEQRCFLKELDHNVIPMPKMFIDLINQLQEAFPDGERHYPKVVKETYRVGARISVENLLKLDSIMITRHCLSKDVFHLQRVSRSLEHPYFYRRKKRGVNPSQILHFSEYQGNNVIQDDIIF</sequence>
<keyword evidence="11" id="KW-1185">Reference proteome</keyword>
<evidence type="ECO:0000259" key="10">
    <source>
        <dbReference type="PROSITE" id="PS50869"/>
    </source>
</evidence>
<evidence type="ECO:0000256" key="6">
    <source>
        <dbReference type="ARBA" id="ARBA00023136"/>
    </source>
</evidence>
<evidence type="ECO:0000313" key="12">
    <source>
        <dbReference type="WBParaSite" id="PTRK_0001167700.1"/>
    </source>
</evidence>
<dbReference type="InterPro" id="IPR040145">
    <property type="entry name" value="ITM2"/>
</dbReference>
<reference evidence="12" key="1">
    <citation type="submission" date="2017-02" db="UniProtKB">
        <authorList>
            <consortium name="WormBaseParasite"/>
        </authorList>
    </citation>
    <scope>IDENTIFICATION</scope>
</reference>
<dbReference type="GO" id="GO:0005886">
    <property type="term" value="C:plasma membrane"/>
    <property type="evidence" value="ECO:0007669"/>
    <property type="project" value="UniProtKB-UniRule"/>
</dbReference>
<keyword evidence="3 9" id="KW-0812">Transmembrane</keyword>
<name>A0A0N4ZT46_PARTI</name>
<dbReference type="PROSITE" id="PS50869">
    <property type="entry name" value="BRICHOS"/>
    <property type="match status" value="1"/>
</dbReference>
<evidence type="ECO:0000256" key="5">
    <source>
        <dbReference type="ARBA" id="ARBA00022989"/>
    </source>
</evidence>
<keyword evidence="6 9" id="KW-0472">Membrane</keyword>
<evidence type="ECO:0000256" key="2">
    <source>
        <dbReference type="ARBA" id="ARBA00006794"/>
    </source>
</evidence>
<dbReference type="PANTHER" id="PTHR10962">
    <property type="entry name" value="INTEGRAL TRANSMEMBRANE PROTEIN 2"/>
    <property type="match status" value="1"/>
</dbReference>
<evidence type="ECO:0000256" key="7">
    <source>
        <dbReference type="ARBA" id="ARBA00023157"/>
    </source>
</evidence>
<dbReference type="GO" id="GO:0005794">
    <property type="term" value="C:Golgi apparatus"/>
    <property type="evidence" value="ECO:0007669"/>
    <property type="project" value="TreeGrafter"/>
</dbReference>
<feature type="domain" description="BRICHOS" evidence="10">
    <location>
        <begin position="153"/>
        <end position="253"/>
    </location>
</feature>
<evidence type="ECO:0000256" key="3">
    <source>
        <dbReference type="ARBA" id="ARBA00022692"/>
    </source>
</evidence>
<organism evidence="11 12">
    <name type="scientific">Parastrongyloides trichosuri</name>
    <name type="common">Possum-specific nematode worm</name>
    <dbReference type="NCBI Taxonomy" id="131310"/>
    <lineage>
        <taxon>Eukaryota</taxon>
        <taxon>Metazoa</taxon>
        <taxon>Ecdysozoa</taxon>
        <taxon>Nematoda</taxon>
        <taxon>Chromadorea</taxon>
        <taxon>Rhabditida</taxon>
        <taxon>Tylenchina</taxon>
        <taxon>Panagrolaimomorpha</taxon>
        <taxon>Strongyloidoidea</taxon>
        <taxon>Strongyloididae</taxon>
        <taxon>Parastrongyloides</taxon>
    </lineage>
</organism>
<keyword evidence="9" id="KW-1003">Cell membrane</keyword>
<proteinExistence type="inferred from homology"/>
<dbReference type="AlphaFoldDB" id="A0A0N4ZT46"/>
<keyword evidence="8" id="KW-0325">Glycoprotein</keyword>
<dbReference type="Pfam" id="PF04089">
    <property type="entry name" value="BRICHOS"/>
    <property type="match status" value="1"/>
</dbReference>
<dbReference type="WBParaSite" id="PTRK_0001167700.1">
    <property type="protein sequence ID" value="PTRK_0001167700.1"/>
    <property type="gene ID" value="PTRK_0001167700"/>
</dbReference>
<evidence type="ECO:0000256" key="1">
    <source>
        <dbReference type="ARBA" id="ARBA00004606"/>
    </source>
</evidence>
<accession>A0A0N4ZT46</accession>
<dbReference type="GO" id="GO:0070062">
    <property type="term" value="C:extracellular exosome"/>
    <property type="evidence" value="ECO:0007669"/>
    <property type="project" value="TreeGrafter"/>
</dbReference>
<evidence type="ECO:0000256" key="9">
    <source>
        <dbReference type="RuleBase" id="RU367061"/>
    </source>
</evidence>